<dbReference type="GO" id="GO:0016757">
    <property type="term" value="F:glycosyltransferase activity"/>
    <property type="evidence" value="ECO:0007669"/>
    <property type="project" value="UniProtKB-KW"/>
</dbReference>
<reference evidence="10 11" key="1">
    <citation type="submission" date="2018-03" db="EMBL/GenBank/DDBJ databases">
        <title>Genomic Encyclopedia of Archaeal and Bacterial Type Strains, Phase II (KMG-II): from individual species to whole genera.</title>
        <authorList>
            <person name="Goeker M."/>
        </authorList>
    </citation>
    <scope>NUCLEOTIDE SEQUENCE [LARGE SCALE GENOMIC DNA]</scope>
    <source>
        <strain evidence="10 11">DSM 45348</strain>
    </source>
</reference>
<evidence type="ECO:0000256" key="4">
    <source>
        <dbReference type="ARBA" id="ARBA00022692"/>
    </source>
</evidence>
<dbReference type="NCBIfam" id="NF038066">
    <property type="entry name" value="MptB"/>
    <property type="match status" value="1"/>
</dbReference>
<dbReference type="GO" id="GO:0016020">
    <property type="term" value="C:membrane"/>
    <property type="evidence" value="ECO:0007669"/>
    <property type="project" value="UniProtKB-SubCell"/>
</dbReference>
<dbReference type="EMBL" id="PVZG01000005">
    <property type="protein sequence ID" value="PRY30225.1"/>
    <property type="molecule type" value="Genomic_DNA"/>
</dbReference>
<evidence type="ECO:0000256" key="3">
    <source>
        <dbReference type="ARBA" id="ARBA00022679"/>
    </source>
</evidence>
<feature type="transmembrane region" description="Helical" evidence="9">
    <location>
        <begin position="541"/>
        <end position="559"/>
    </location>
</feature>
<feature type="transmembrane region" description="Helical" evidence="9">
    <location>
        <begin position="389"/>
        <end position="415"/>
    </location>
</feature>
<accession>A0A2T0S9X0</accession>
<feature type="transmembrane region" description="Helical" evidence="9">
    <location>
        <begin position="44"/>
        <end position="61"/>
    </location>
</feature>
<dbReference type="Pfam" id="PF26314">
    <property type="entry name" value="MptA_B_family"/>
    <property type="match status" value="1"/>
</dbReference>
<evidence type="ECO:0000313" key="11">
    <source>
        <dbReference type="Proteomes" id="UP000239209"/>
    </source>
</evidence>
<dbReference type="Proteomes" id="UP000239209">
    <property type="component" value="Unassembled WGS sequence"/>
</dbReference>
<comment type="similarity">
    <text evidence="7">Belongs to the MptA/B family.</text>
</comment>
<feature type="region of interest" description="Disordered" evidence="8">
    <location>
        <begin position="277"/>
        <end position="303"/>
    </location>
</feature>
<evidence type="ECO:0000256" key="2">
    <source>
        <dbReference type="ARBA" id="ARBA00022676"/>
    </source>
</evidence>
<keyword evidence="3" id="KW-0808">Transferase</keyword>
<organism evidence="10 11">
    <name type="scientific">Pseudosporangium ferrugineum</name>
    <dbReference type="NCBI Taxonomy" id="439699"/>
    <lineage>
        <taxon>Bacteria</taxon>
        <taxon>Bacillati</taxon>
        <taxon>Actinomycetota</taxon>
        <taxon>Actinomycetes</taxon>
        <taxon>Micromonosporales</taxon>
        <taxon>Micromonosporaceae</taxon>
        <taxon>Pseudosporangium</taxon>
    </lineage>
</organism>
<evidence type="ECO:0000256" key="7">
    <source>
        <dbReference type="ARBA" id="ARBA00043987"/>
    </source>
</evidence>
<feature type="transmembrane region" description="Helical" evidence="9">
    <location>
        <begin position="70"/>
        <end position="89"/>
    </location>
</feature>
<evidence type="ECO:0000256" key="6">
    <source>
        <dbReference type="ARBA" id="ARBA00023136"/>
    </source>
</evidence>
<feature type="transmembrane region" description="Helical" evidence="9">
    <location>
        <begin position="336"/>
        <end position="355"/>
    </location>
</feature>
<keyword evidence="2" id="KW-0328">Glycosyltransferase</keyword>
<comment type="caution">
    <text evidence="10">The sequence shown here is derived from an EMBL/GenBank/DDBJ whole genome shotgun (WGS) entry which is preliminary data.</text>
</comment>
<evidence type="ECO:0000256" key="8">
    <source>
        <dbReference type="SAM" id="MobiDB-lite"/>
    </source>
</evidence>
<name>A0A2T0S9X0_9ACTN</name>
<comment type="subcellular location">
    <subcellularLocation>
        <location evidence="1">Membrane</location>
        <topology evidence="1">Multi-pass membrane protein</topology>
    </subcellularLocation>
</comment>
<evidence type="ECO:0000313" key="10">
    <source>
        <dbReference type="EMBL" id="PRY30225.1"/>
    </source>
</evidence>
<feature type="transmembrane region" description="Helical" evidence="9">
    <location>
        <begin position="452"/>
        <end position="470"/>
    </location>
</feature>
<feature type="transmembrane region" description="Helical" evidence="9">
    <location>
        <begin position="154"/>
        <end position="177"/>
    </location>
</feature>
<proteinExistence type="inferred from homology"/>
<keyword evidence="6 9" id="KW-0472">Membrane</keyword>
<keyword evidence="5 9" id="KW-1133">Transmembrane helix</keyword>
<feature type="transmembrane region" description="Helical" evidence="9">
    <location>
        <begin position="361"/>
        <end position="377"/>
    </location>
</feature>
<dbReference type="AlphaFoldDB" id="A0A2T0S9X0"/>
<dbReference type="InterPro" id="IPR049829">
    <property type="entry name" value="MptA/B-like"/>
</dbReference>
<feature type="transmembrane region" description="Helical" evidence="9">
    <location>
        <begin position="189"/>
        <end position="205"/>
    </location>
</feature>
<keyword evidence="11" id="KW-1185">Reference proteome</keyword>
<evidence type="ECO:0000256" key="5">
    <source>
        <dbReference type="ARBA" id="ARBA00022989"/>
    </source>
</evidence>
<keyword evidence="4 9" id="KW-0812">Transmembrane</keyword>
<protein>
    <recommendedName>
        <fullName evidence="12">Alpha-1,6-mannosyltransferase</fullName>
    </recommendedName>
</protein>
<evidence type="ECO:0008006" key="12">
    <source>
        <dbReference type="Google" id="ProtNLM"/>
    </source>
</evidence>
<evidence type="ECO:0000256" key="9">
    <source>
        <dbReference type="SAM" id="Phobius"/>
    </source>
</evidence>
<evidence type="ECO:0000256" key="1">
    <source>
        <dbReference type="ARBA" id="ARBA00004141"/>
    </source>
</evidence>
<gene>
    <name evidence="10" type="ORF">CLV70_105395</name>
</gene>
<sequence>MRWLGFAGSVCAGADAVLFGAPTWIRRGVSVMSILRGPHGVPIMLLWIAGVTALCAAWWLGRRLTVSRRWILVTAALWIAPLLLVPPLASRDVYAYACQGSLFDAGLNPSVVGISAQPCPWIESVSVVWRDTPTPYGPLWIVLTGLAASFGSQAVAVAIFRLYAVLAVAGLAVAVPALARRTGVREERALWLVLCCPLVPVHMVGGSHNDALTMALLLAGLALVTGRRTPAGPPAVPVASAGPPAVPAVPAGAPAVPVAPAGPPAVPVASAGPPAVPVAPAGPPADAASGELPATDAAPASSSGAGAGAGAGAGVGAGAGAGVGGGPGGRVLVGGWRGTGVLVAGGALVGAAIAVKTTVGVVLPFAVLIAAGGLELNRAGLLRFVRRGAAVVGGALAALAGLSVVSGLGFGWAVALSGAGESRSWTSPPTAVGIAVNAVGKWFGAGIDVVPAVRTVALVLLLGTLVGIWWRFRRGDALRGAGLACLAVIFFAPITQPWYLFWTLALFAVTTVRMRWFELTVVASMFLILPNGDGAWKPLQVPFAFLVTGLAGWVAWRTLRRPGPAVPS</sequence>